<accession>A0A9P7F027</accession>
<evidence type="ECO:0000313" key="2">
    <source>
        <dbReference type="Proteomes" id="UP000823399"/>
    </source>
</evidence>
<gene>
    <name evidence="1" type="ORF">F5147DRAFT_777767</name>
</gene>
<dbReference type="RefSeq" id="XP_041288825.1">
    <property type="nucleotide sequence ID" value="XM_041442020.1"/>
</dbReference>
<dbReference type="AlphaFoldDB" id="A0A9P7F027"/>
<evidence type="ECO:0000313" key="1">
    <source>
        <dbReference type="EMBL" id="KAG2098271.1"/>
    </source>
</evidence>
<comment type="caution">
    <text evidence="1">The sequence shown here is derived from an EMBL/GenBank/DDBJ whole genome shotgun (WGS) entry which is preliminary data.</text>
</comment>
<proteinExistence type="predicted"/>
<sequence>MAIVAMAIRHHTFSPAPQWQQGRAECSSSNHALLAPRNAPLPLRQRKNPTRNLGLFETPTPPSLAVRSVLTITAIAPLTAPHPSHGTASTIPSLNVYTKPFGLKTASSCVPPGNERKAVIATDMTHGTFVQGVVPSLMELSVALEDRKLNPITPYKVEAWDRELKHF</sequence>
<name>A0A9P7F027_9AGAM</name>
<dbReference type="GeneID" id="64704279"/>
<keyword evidence="2" id="KW-1185">Reference proteome</keyword>
<dbReference type="Proteomes" id="UP000823399">
    <property type="component" value="Unassembled WGS sequence"/>
</dbReference>
<organism evidence="1 2">
    <name type="scientific">Suillus discolor</name>
    <dbReference type="NCBI Taxonomy" id="1912936"/>
    <lineage>
        <taxon>Eukaryota</taxon>
        <taxon>Fungi</taxon>
        <taxon>Dikarya</taxon>
        <taxon>Basidiomycota</taxon>
        <taxon>Agaricomycotina</taxon>
        <taxon>Agaricomycetes</taxon>
        <taxon>Agaricomycetidae</taxon>
        <taxon>Boletales</taxon>
        <taxon>Suillineae</taxon>
        <taxon>Suillaceae</taxon>
        <taxon>Suillus</taxon>
    </lineage>
</organism>
<reference evidence="1" key="1">
    <citation type="journal article" date="2020" name="New Phytol.">
        <title>Comparative genomics reveals dynamic genome evolution in host specialist ectomycorrhizal fungi.</title>
        <authorList>
            <person name="Lofgren L.A."/>
            <person name="Nguyen N.H."/>
            <person name="Vilgalys R."/>
            <person name="Ruytinx J."/>
            <person name="Liao H.L."/>
            <person name="Branco S."/>
            <person name="Kuo A."/>
            <person name="LaButti K."/>
            <person name="Lipzen A."/>
            <person name="Andreopoulos W."/>
            <person name="Pangilinan J."/>
            <person name="Riley R."/>
            <person name="Hundley H."/>
            <person name="Na H."/>
            <person name="Barry K."/>
            <person name="Grigoriev I.V."/>
            <person name="Stajich J.E."/>
            <person name="Kennedy P.G."/>
        </authorList>
    </citation>
    <scope>NUCLEOTIDE SEQUENCE</scope>
    <source>
        <strain evidence="1">FC423</strain>
    </source>
</reference>
<dbReference type="EMBL" id="JABBWM010000062">
    <property type="protein sequence ID" value="KAG2098271.1"/>
    <property type="molecule type" value="Genomic_DNA"/>
</dbReference>
<protein>
    <submittedName>
        <fullName evidence="1">Uncharacterized protein</fullName>
    </submittedName>
</protein>